<dbReference type="RefSeq" id="XP_013903907.1">
    <property type="nucleotide sequence ID" value="XM_014048453.1"/>
</dbReference>
<dbReference type="AlphaFoldDB" id="A0A0D2K2X3"/>
<dbReference type="EMBL" id="KK100591">
    <property type="protein sequence ID" value="KIZ04888.1"/>
    <property type="molecule type" value="Genomic_DNA"/>
</dbReference>
<organism evidence="5 6">
    <name type="scientific">Monoraphidium neglectum</name>
    <dbReference type="NCBI Taxonomy" id="145388"/>
    <lineage>
        <taxon>Eukaryota</taxon>
        <taxon>Viridiplantae</taxon>
        <taxon>Chlorophyta</taxon>
        <taxon>core chlorophytes</taxon>
        <taxon>Chlorophyceae</taxon>
        <taxon>CS clade</taxon>
        <taxon>Sphaeropleales</taxon>
        <taxon>Selenastraceae</taxon>
        <taxon>Monoraphidium</taxon>
    </lineage>
</organism>
<dbReference type="GO" id="GO:0032259">
    <property type="term" value="P:methylation"/>
    <property type="evidence" value="ECO:0007669"/>
    <property type="project" value="UniProtKB-KW"/>
</dbReference>
<dbReference type="InterPro" id="IPR029063">
    <property type="entry name" value="SAM-dependent_MTases_sf"/>
</dbReference>
<dbReference type="Proteomes" id="UP000054498">
    <property type="component" value="Unassembled WGS sequence"/>
</dbReference>
<protein>
    <recommendedName>
        <fullName evidence="7">Thiol methyltransferase 2</fullName>
    </recommendedName>
</protein>
<keyword evidence="6" id="KW-1185">Reference proteome</keyword>
<dbReference type="Pfam" id="PF05724">
    <property type="entry name" value="TPMT"/>
    <property type="match status" value="1"/>
</dbReference>
<name>A0A0D2K2X3_9CHLO</name>
<evidence type="ECO:0000256" key="4">
    <source>
        <dbReference type="ARBA" id="ARBA00022691"/>
    </source>
</evidence>
<evidence type="ECO:0008006" key="7">
    <source>
        <dbReference type="Google" id="ProtNLM"/>
    </source>
</evidence>
<keyword evidence="2" id="KW-0489">Methyltransferase</keyword>
<dbReference type="STRING" id="145388.A0A0D2K2X3"/>
<proteinExistence type="predicted"/>
<dbReference type="Gene3D" id="3.40.50.150">
    <property type="entry name" value="Vaccinia Virus protein VP39"/>
    <property type="match status" value="1"/>
</dbReference>
<sequence>MSDNPGVPAARSVHVRPGEELDLEEYNQRWHKIWADGLQPGQRFDAGKCSPLLLHLLSTGEAPAAGRRVLVPGCGRGYDVLAAATAGAALAVGLDLAQEAVAAASALRDESLTADAAARAQFEACDFFTYQHPDGPFDLGYDYTFLCALPPQARRAWAEAWARHLAPGGELVTLIFPVDPGADPDAGPPFPVTPELYESLLLAAGFERVKLERVPNGLSHPQRVGREWLGRWRLPSAAGLEHGTQSKF</sequence>
<evidence type="ECO:0000256" key="2">
    <source>
        <dbReference type="ARBA" id="ARBA00022603"/>
    </source>
</evidence>
<dbReference type="PROSITE" id="PS51585">
    <property type="entry name" value="SAM_MT_TPMT"/>
    <property type="match status" value="1"/>
</dbReference>
<dbReference type="InterPro" id="IPR008854">
    <property type="entry name" value="TPMT"/>
</dbReference>
<gene>
    <name evidence="5" type="ORF">MNEG_3071</name>
</gene>
<accession>A0A0D2K2X3</accession>
<evidence type="ECO:0000256" key="1">
    <source>
        <dbReference type="ARBA" id="ARBA00022553"/>
    </source>
</evidence>
<dbReference type="GeneID" id="25735949"/>
<dbReference type="SUPFAM" id="SSF53335">
    <property type="entry name" value="S-adenosyl-L-methionine-dependent methyltransferases"/>
    <property type="match status" value="1"/>
</dbReference>
<keyword evidence="1" id="KW-0597">Phosphoprotein</keyword>
<dbReference type="PANTHER" id="PTHR32183">
    <property type="match status" value="1"/>
</dbReference>
<dbReference type="OrthoDB" id="276151at2759"/>
<evidence type="ECO:0000313" key="6">
    <source>
        <dbReference type="Proteomes" id="UP000054498"/>
    </source>
</evidence>
<dbReference type="PANTHER" id="PTHR32183:SF11">
    <property type="entry name" value="THIOL METHYLTRANSFERASE 2-RELATED"/>
    <property type="match status" value="1"/>
</dbReference>
<evidence type="ECO:0000256" key="3">
    <source>
        <dbReference type="ARBA" id="ARBA00022679"/>
    </source>
</evidence>
<keyword evidence="4" id="KW-0949">S-adenosyl-L-methionine</keyword>
<dbReference type="GO" id="GO:0008757">
    <property type="term" value="F:S-adenosylmethionine-dependent methyltransferase activity"/>
    <property type="evidence" value="ECO:0007669"/>
    <property type="project" value="InterPro"/>
</dbReference>
<dbReference type="KEGG" id="mng:MNEG_3071"/>
<keyword evidence="3" id="KW-0808">Transferase</keyword>
<evidence type="ECO:0000313" key="5">
    <source>
        <dbReference type="EMBL" id="KIZ04888.1"/>
    </source>
</evidence>
<reference evidence="5 6" key="1">
    <citation type="journal article" date="2013" name="BMC Genomics">
        <title>Reconstruction of the lipid metabolism for the microalga Monoraphidium neglectum from its genome sequence reveals characteristics suitable for biofuel production.</title>
        <authorList>
            <person name="Bogen C."/>
            <person name="Al-Dilaimi A."/>
            <person name="Albersmeier A."/>
            <person name="Wichmann J."/>
            <person name="Grundmann M."/>
            <person name="Rupp O."/>
            <person name="Lauersen K.J."/>
            <person name="Blifernez-Klassen O."/>
            <person name="Kalinowski J."/>
            <person name="Goesmann A."/>
            <person name="Mussgnug J.H."/>
            <person name="Kruse O."/>
        </authorList>
    </citation>
    <scope>NUCLEOTIDE SEQUENCE [LARGE SCALE GENOMIC DNA]</scope>
    <source>
        <strain evidence="5 6">SAG 48.87</strain>
    </source>
</reference>